<evidence type="ECO:0000256" key="1">
    <source>
        <dbReference type="ARBA" id="ARBA00004141"/>
    </source>
</evidence>
<dbReference type="Gene3D" id="1.20.1280.290">
    <property type="match status" value="1"/>
</dbReference>
<proteinExistence type="predicted"/>
<keyword evidence="6" id="KW-0762">Sugar transport</keyword>
<accession>A0ABW4D0S0</accession>
<keyword evidence="2 5" id="KW-0812">Transmembrane</keyword>
<evidence type="ECO:0000313" key="7">
    <source>
        <dbReference type="Proteomes" id="UP001597212"/>
    </source>
</evidence>
<protein>
    <submittedName>
        <fullName evidence="6">SemiSWEET family sugar transporter</fullName>
    </submittedName>
</protein>
<keyword evidence="3 5" id="KW-1133">Transmembrane helix</keyword>
<keyword evidence="6" id="KW-0813">Transport</keyword>
<evidence type="ECO:0000256" key="5">
    <source>
        <dbReference type="SAM" id="Phobius"/>
    </source>
</evidence>
<gene>
    <name evidence="6" type="ORF">ACFQ5K_09980</name>
</gene>
<keyword evidence="7" id="KW-1185">Reference proteome</keyword>
<dbReference type="RefSeq" id="WP_125756152.1">
    <property type="nucleotide sequence ID" value="NZ_JBHTOK010000073.1"/>
</dbReference>
<comment type="subcellular location">
    <subcellularLocation>
        <location evidence="1">Membrane</location>
        <topology evidence="1">Multi-pass membrane protein</topology>
    </subcellularLocation>
</comment>
<evidence type="ECO:0000256" key="2">
    <source>
        <dbReference type="ARBA" id="ARBA00022692"/>
    </source>
</evidence>
<dbReference type="Pfam" id="PF04193">
    <property type="entry name" value="PQ-loop"/>
    <property type="match status" value="1"/>
</dbReference>
<evidence type="ECO:0000313" key="6">
    <source>
        <dbReference type="EMBL" id="MFD1441702.1"/>
    </source>
</evidence>
<dbReference type="NCBIfam" id="NF037968">
    <property type="entry name" value="SemiSWEET_2"/>
    <property type="match status" value="1"/>
</dbReference>
<sequence length="87" mass="9629">MIEFLGISAGVLTGVSFFPQAIRVIRTKDTSSISLATYVAFCIGVVCWIVYGLVMNLPSIYLCNFVTLIPSVVVLRQKIINRKEDQS</sequence>
<comment type="caution">
    <text evidence="6">The sequence shown here is derived from an EMBL/GenBank/DDBJ whole genome shotgun (WGS) entry which is preliminary data.</text>
</comment>
<dbReference type="InterPro" id="IPR006603">
    <property type="entry name" value="PQ-loop_rpt"/>
</dbReference>
<keyword evidence="4 5" id="KW-0472">Membrane</keyword>
<feature type="transmembrane region" description="Helical" evidence="5">
    <location>
        <begin position="57"/>
        <end position="75"/>
    </location>
</feature>
<dbReference type="Proteomes" id="UP001597212">
    <property type="component" value="Unassembled WGS sequence"/>
</dbReference>
<feature type="transmembrane region" description="Helical" evidence="5">
    <location>
        <begin position="6"/>
        <end position="25"/>
    </location>
</feature>
<dbReference type="InterPro" id="IPR047662">
    <property type="entry name" value="SemiSWEET"/>
</dbReference>
<organism evidence="6 7">
    <name type="scientific">Lacticaseibacillus hegangensis</name>
    <dbReference type="NCBI Taxonomy" id="2486010"/>
    <lineage>
        <taxon>Bacteria</taxon>
        <taxon>Bacillati</taxon>
        <taxon>Bacillota</taxon>
        <taxon>Bacilli</taxon>
        <taxon>Lactobacillales</taxon>
        <taxon>Lactobacillaceae</taxon>
        <taxon>Lacticaseibacillus</taxon>
    </lineage>
</organism>
<reference evidence="7" key="1">
    <citation type="journal article" date="2019" name="Int. J. Syst. Evol. Microbiol.">
        <title>The Global Catalogue of Microorganisms (GCM) 10K type strain sequencing project: providing services to taxonomists for standard genome sequencing and annotation.</title>
        <authorList>
            <consortium name="The Broad Institute Genomics Platform"/>
            <consortium name="The Broad Institute Genome Sequencing Center for Infectious Disease"/>
            <person name="Wu L."/>
            <person name="Ma J."/>
        </authorList>
    </citation>
    <scope>NUCLEOTIDE SEQUENCE [LARGE SCALE GENOMIC DNA]</scope>
    <source>
        <strain evidence="7">CCM 8912</strain>
    </source>
</reference>
<evidence type="ECO:0000256" key="4">
    <source>
        <dbReference type="ARBA" id="ARBA00023136"/>
    </source>
</evidence>
<evidence type="ECO:0000256" key="3">
    <source>
        <dbReference type="ARBA" id="ARBA00022989"/>
    </source>
</evidence>
<name>A0ABW4D0S0_9LACO</name>
<feature type="transmembrane region" description="Helical" evidence="5">
    <location>
        <begin position="32"/>
        <end position="51"/>
    </location>
</feature>
<dbReference type="EMBL" id="JBHTOK010000073">
    <property type="protein sequence ID" value="MFD1441702.1"/>
    <property type="molecule type" value="Genomic_DNA"/>
</dbReference>